<evidence type="ECO:0000256" key="1">
    <source>
        <dbReference type="SAM" id="MobiDB-lite"/>
    </source>
</evidence>
<dbReference type="Proteomes" id="UP001557470">
    <property type="component" value="Unassembled WGS sequence"/>
</dbReference>
<dbReference type="AlphaFoldDB" id="A0ABD0X8L5"/>
<reference evidence="2 3" key="1">
    <citation type="submission" date="2024-06" db="EMBL/GenBank/DDBJ databases">
        <authorList>
            <person name="Pan Q."/>
            <person name="Wen M."/>
            <person name="Jouanno E."/>
            <person name="Zahm M."/>
            <person name="Klopp C."/>
            <person name="Cabau C."/>
            <person name="Louis A."/>
            <person name="Berthelot C."/>
            <person name="Parey E."/>
            <person name="Roest Crollius H."/>
            <person name="Montfort J."/>
            <person name="Robinson-Rechavi M."/>
            <person name="Bouchez O."/>
            <person name="Lampietro C."/>
            <person name="Lopez Roques C."/>
            <person name="Donnadieu C."/>
            <person name="Postlethwait J."/>
            <person name="Bobe J."/>
            <person name="Verreycken H."/>
            <person name="Guiguen Y."/>
        </authorList>
    </citation>
    <scope>NUCLEOTIDE SEQUENCE [LARGE SCALE GENOMIC DNA]</scope>
    <source>
        <strain evidence="2">Up_M1</strain>
        <tissue evidence="2">Testis</tissue>
    </source>
</reference>
<feature type="compositionally biased region" description="Polar residues" evidence="1">
    <location>
        <begin position="78"/>
        <end position="90"/>
    </location>
</feature>
<protein>
    <submittedName>
        <fullName evidence="2">Uncharacterized protein</fullName>
    </submittedName>
</protein>
<accession>A0ABD0X8L5</accession>
<organism evidence="2 3">
    <name type="scientific">Umbra pygmaea</name>
    <name type="common">Eastern mudminnow</name>
    <dbReference type="NCBI Taxonomy" id="75934"/>
    <lineage>
        <taxon>Eukaryota</taxon>
        <taxon>Metazoa</taxon>
        <taxon>Chordata</taxon>
        <taxon>Craniata</taxon>
        <taxon>Vertebrata</taxon>
        <taxon>Euteleostomi</taxon>
        <taxon>Actinopterygii</taxon>
        <taxon>Neopterygii</taxon>
        <taxon>Teleostei</taxon>
        <taxon>Protacanthopterygii</taxon>
        <taxon>Esociformes</taxon>
        <taxon>Umbridae</taxon>
        <taxon>Umbra</taxon>
    </lineage>
</organism>
<evidence type="ECO:0000313" key="3">
    <source>
        <dbReference type="Proteomes" id="UP001557470"/>
    </source>
</evidence>
<name>A0ABD0X8L5_UMBPY</name>
<evidence type="ECO:0000313" key="2">
    <source>
        <dbReference type="EMBL" id="KAL1005324.1"/>
    </source>
</evidence>
<feature type="region of interest" description="Disordered" evidence="1">
    <location>
        <begin position="78"/>
        <end position="114"/>
    </location>
</feature>
<gene>
    <name evidence="2" type="ORF">UPYG_G00057660</name>
</gene>
<sequence>MSSVNSPPAKEQVCWTEEQGLWLNIVVKEEDDEVTVCTGEEGAATVIEDESGFRVKEEQVPVKDEDIHFTLRRENVNEEGNSGDLINTSEIHVYPGCSGEPQQHPGSDKDNSSSAFPECLDGVSVSSPLLLGLKRLSVTLVDCRKTLSLSGTMTEGQEHLMHQREFCSVG</sequence>
<keyword evidence="3" id="KW-1185">Reference proteome</keyword>
<comment type="caution">
    <text evidence="2">The sequence shown here is derived from an EMBL/GenBank/DDBJ whole genome shotgun (WGS) entry which is preliminary data.</text>
</comment>
<dbReference type="EMBL" id="JAGEUA010000002">
    <property type="protein sequence ID" value="KAL1005324.1"/>
    <property type="molecule type" value="Genomic_DNA"/>
</dbReference>
<proteinExistence type="predicted"/>